<keyword evidence="8" id="KW-1185">Reference proteome</keyword>
<evidence type="ECO:0000256" key="4">
    <source>
        <dbReference type="HAMAP-Rule" id="MF_01401"/>
    </source>
</evidence>
<evidence type="ECO:0000256" key="3">
    <source>
        <dbReference type="ARBA" id="ARBA00048782"/>
    </source>
</evidence>
<comment type="catalytic activity">
    <reaction evidence="2 4">
        <text>L-methionyl-[protein] + [thioredoxin]-disulfide + H2O = L-methionyl-(S)-S-oxide-[protein] + [thioredoxin]-dithiol</text>
        <dbReference type="Rhea" id="RHEA:14217"/>
        <dbReference type="Rhea" id="RHEA-COMP:10698"/>
        <dbReference type="Rhea" id="RHEA-COMP:10700"/>
        <dbReference type="Rhea" id="RHEA-COMP:12313"/>
        <dbReference type="Rhea" id="RHEA-COMP:12315"/>
        <dbReference type="ChEBI" id="CHEBI:15377"/>
        <dbReference type="ChEBI" id="CHEBI:16044"/>
        <dbReference type="ChEBI" id="CHEBI:29950"/>
        <dbReference type="ChEBI" id="CHEBI:44120"/>
        <dbReference type="ChEBI" id="CHEBI:50058"/>
        <dbReference type="EC" id="1.8.4.11"/>
    </reaction>
</comment>
<dbReference type="Pfam" id="PF01625">
    <property type="entry name" value="PMSR"/>
    <property type="match status" value="1"/>
</dbReference>
<evidence type="ECO:0000256" key="5">
    <source>
        <dbReference type="SAM" id="SignalP"/>
    </source>
</evidence>
<evidence type="ECO:0000256" key="1">
    <source>
        <dbReference type="ARBA" id="ARBA00023002"/>
    </source>
</evidence>
<dbReference type="InterPro" id="IPR002569">
    <property type="entry name" value="Met_Sox_Rdtase_MsrA_dom"/>
</dbReference>
<sequence>MRLLALFAAAFLVACSDSPAGSAQEEAAAPALPDGQARAIFASGCFWCTEADFEGLDGVIDVVSGFTGGHVENPEYRQVVNGNTGHVEAVEIIYDPQDVSYEALLAHYWRNVDPFDAGGQFCDRGPAYAPAIFTLDDAQRAAAEASAVEVEARFGRELAVRIRDAEPFWEAEAYHQNYAVANPIRYQRYRFGCRRDQRLREIWGDEAGGY</sequence>
<evidence type="ECO:0000259" key="6">
    <source>
        <dbReference type="Pfam" id="PF01625"/>
    </source>
</evidence>
<dbReference type="SUPFAM" id="SSF55068">
    <property type="entry name" value="Peptide methionine sulfoxide reductase"/>
    <property type="match status" value="1"/>
</dbReference>
<dbReference type="Proteomes" id="UP000648722">
    <property type="component" value="Unassembled WGS sequence"/>
</dbReference>
<dbReference type="Gene3D" id="3.30.1060.10">
    <property type="entry name" value="Peptide methionine sulphoxide reductase MsrA"/>
    <property type="match status" value="1"/>
</dbReference>
<dbReference type="InterPro" id="IPR036509">
    <property type="entry name" value="Met_Sox_Rdtase_MsrA_sf"/>
</dbReference>
<dbReference type="RefSeq" id="WP_188453127.1">
    <property type="nucleotide sequence ID" value="NZ_BMFS01000019.1"/>
</dbReference>
<keyword evidence="5" id="KW-0732">Signal</keyword>
<comment type="caution">
    <text evidence="7">The sequence shown here is derived from an EMBL/GenBank/DDBJ whole genome shotgun (WGS) entry which is preliminary data.</text>
</comment>
<comment type="function">
    <text evidence="4">Has an important function as a repair enzyme for proteins that have been inactivated by oxidation. Catalyzes the reversible oxidation-reduction of methionine sulfoxide in proteins to methionine.</text>
</comment>
<name>A0ABQ1Y0I3_9PROT</name>
<comment type="catalytic activity">
    <reaction evidence="3 4">
        <text>[thioredoxin]-disulfide + L-methionine + H2O = L-methionine (S)-S-oxide + [thioredoxin]-dithiol</text>
        <dbReference type="Rhea" id="RHEA:19993"/>
        <dbReference type="Rhea" id="RHEA-COMP:10698"/>
        <dbReference type="Rhea" id="RHEA-COMP:10700"/>
        <dbReference type="ChEBI" id="CHEBI:15377"/>
        <dbReference type="ChEBI" id="CHEBI:29950"/>
        <dbReference type="ChEBI" id="CHEBI:50058"/>
        <dbReference type="ChEBI" id="CHEBI:57844"/>
        <dbReference type="ChEBI" id="CHEBI:58772"/>
        <dbReference type="EC" id="1.8.4.11"/>
    </reaction>
</comment>
<dbReference type="PROSITE" id="PS51257">
    <property type="entry name" value="PROKAR_LIPOPROTEIN"/>
    <property type="match status" value="1"/>
</dbReference>
<dbReference type="HAMAP" id="MF_01401">
    <property type="entry name" value="MsrA"/>
    <property type="match status" value="1"/>
</dbReference>
<feature type="signal peptide" evidence="5">
    <location>
        <begin position="1"/>
        <end position="23"/>
    </location>
</feature>
<feature type="chain" id="PRO_5047163573" description="Peptide methionine sulfoxide reductase MsrA" evidence="5">
    <location>
        <begin position="24"/>
        <end position="210"/>
    </location>
</feature>
<keyword evidence="1 4" id="KW-0560">Oxidoreductase</keyword>
<feature type="active site" evidence="4">
    <location>
        <position position="45"/>
    </location>
</feature>
<proteinExistence type="inferred from homology"/>
<accession>A0ABQ1Y0I3</accession>
<protein>
    <recommendedName>
        <fullName evidence="4">Peptide methionine sulfoxide reductase MsrA</fullName>
        <shortName evidence="4">Protein-methionine-S-oxide reductase</shortName>
        <ecNumber evidence="4">1.8.4.11</ecNumber>
    </recommendedName>
    <alternativeName>
        <fullName evidence="4">Peptide-methionine (S)-S-oxide reductase</fullName>
        <shortName evidence="4">Peptide Met(O) reductase</shortName>
    </alternativeName>
</protein>
<dbReference type="PANTHER" id="PTHR43774:SF1">
    <property type="entry name" value="PEPTIDE METHIONINE SULFOXIDE REDUCTASE MSRA 2"/>
    <property type="match status" value="1"/>
</dbReference>
<comment type="similarity">
    <text evidence="4">Belongs to the MsrA Met sulfoxide reductase family.</text>
</comment>
<dbReference type="EMBL" id="BMFS01000019">
    <property type="protein sequence ID" value="GGH08849.1"/>
    <property type="molecule type" value="Genomic_DNA"/>
</dbReference>
<dbReference type="NCBIfam" id="TIGR00401">
    <property type="entry name" value="msrA"/>
    <property type="match status" value="1"/>
</dbReference>
<gene>
    <name evidence="4 7" type="primary">msrA</name>
    <name evidence="7" type="ORF">GCM10007420_27070</name>
</gene>
<feature type="domain" description="Peptide methionine sulphoxide reductase MsrA" evidence="6">
    <location>
        <begin position="39"/>
        <end position="187"/>
    </location>
</feature>
<evidence type="ECO:0000313" key="8">
    <source>
        <dbReference type="Proteomes" id="UP000648722"/>
    </source>
</evidence>
<reference evidence="8" key="1">
    <citation type="journal article" date="2019" name="Int. J. Syst. Evol. Microbiol.">
        <title>The Global Catalogue of Microorganisms (GCM) 10K type strain sequencing project: providing services to taxonomists for standard genome sequencing and annotation.</title>
        <authorList>
            <consortium name="The Broad Institute Genomics Platform"/>
            <consortium name="The Broad Institute Genome Sequencing Center for Infectious Disease"/>
            <person name="Wu L."/>
            <person name="Ma J."/>
        </authorList>
    </citation>
    <scope>NUCLEOTIDE SEQUENCE [LARGE SCALE GENOMIC DNA]</scope>
    <source>
        <strain evidence="8">CGMCC 1.12766</strain>
    </source>
</reference>
<organism evidence="7 8">
    <name type="scientific">Glycocaulis albus</name>
    <dbReference type="NCBI Taxonomy" id="1382801"/>
    <lineage>
        <taxon>Bacteria</taxon>
        <taxon>Pseudomonadati</taxon>
        <taxon>Pseudomonadota</taxon>
        <taxon>Alphaproteobacteria</taxon>
        <taxon>Maricaulales</taxon>
        <taxon>Maricaulaceae</taxon>
        <taxon>Glycocaulis</taxon>
    </lineage>
</organism>
<dbReference type="EC" id="1.8.4.11" evidence="4"/>
<evidence type="ECO:0000256" key="2">
    <source>
        <dbReference type="ARBA" id="ARBA00047806"/>
    </source>
</evidence>
<dbReference type="PANTHER" id="PTHR43774">
    <property type="entry name" value="PEPTIDE METHIONINE SULFOXIDE REDUCTASE"/>
    <property type="match status" value="1"/>
</dbReference>
<evidence type="ECO:0000313" key="7">
    <source>
        <dbReference type="EMBL" id="GGH08849.1"/>
    </source>
</evidence>